<name>A0A6N3G4R6_PARDI</name>
<reference evidence="1" key="1">
    <citation type="submission" date="2019-11" db="EMBL/GenBank/DDBJ databases">
        <authorList>
            <person name="Feng L."/>
        </authorList>
    </citation>
    <scope>NUCLEOTIDE SEQUENCE</scope>
    <source>
        <strain evidence="1">PdistasonisLFYP31</strain>
    </source>
</reference>
<evidence type="ECO:0000313" key="1">
    <source>
        <dbReference type="EMBL" id="VYU58649.1"/>
    </source>
</evidence>
<sequence>MFIQNSIEKNFREITGKLALIIITDQPSTRRGCVIMK</sequence>
<organism evidence="1">
    <name type="scientific">Parabacteroides distasonis</name>
    <dbReference type="NCBI Taxonomy" id="823"/>
    <lineage>
        <taxon>Bacteria</taxon>
        <taxon>Pseudomonadati</taxon>
        <taxon>Bacteroidota</taxon>
        <taxon>Bacteroidia</taxon>
        <taxon>Bacteroidales</taxon>
        <taxon>Tannerellaceae</taxon>
        <taxon>Parabacteroides</taxon>
    </lineage>
</organism>
<gene>
    <name evidence="1" type="ORF">PDLFYP31_03191</name>
</gene>
<protein>
    <submittedName>
        <fullName evidence="1">Uncharacterized protein</fullName>
    </submittedName>
</protein>
<accession>A0A6N3G4R6</accession>
<dbReference type="EMBL" id="CACRUW010000019">
    <property type="protein sequence ID" value="VYU58649.1"/>
    <property type="molecule type" value="Genomic_DNA"/>
</dbReference>
<proteinExistence type="predicted"/>
<dbReference type="AlphaFoldDB" id="A0A6N3G4R6"/>